<dbReference type="SUPFAM" id="SSF56112">
    <property type="entry name" value="Protein kinase-like (PK-like)"/>
    <property type="match status" value="1"/>
</dbReference>
<name>A0A401UXK4_9CELL</name>
<accession>A0A401UXK4</accession>
<comment type="caution">
    <text evidence="1">The sequence shown here is derived from an EMBL/GenBank/DDBJ whole genome shotgun (WGS) entry which is preliminary data.</text>
</comment>
<dbReference type="RefSeq" id="WP_124341952.1">
    <property type="nucleotide sequence ID" value="NZ_BHYL01000067.1"/>
</dbReference>
<dbReference type="Proteomes" id="UP000288246">
    <property type="component" value="Unassembled WGS sequence"/>
</dbReference>
<proteinExistence type="predicted"/>
<keyword evidence="2" id="KW-1185">Reference proteome</keyword>
<dbReference type="EMBL" id="BHYL01000067">
    <property type="protein sequence ID" value="GCD19416.1"/>
    <property type="molecule type" value="Genomic_DNA"/>
</dbReference>
<evidence type="ECO:0000313" key="2">
    <source>
        <dbReference type="Proteomes" id="UP000288246"/>
    </source>
</evidence>
<dbReference type="Gene3D" id="3.90.1200.10">
    <property type="match status" value="1"/>
</dbReference>
<evidence type="ECO:0000313" key="1">
    <source>
        <dbReference type="EMBL" id="GCD19416.1"/>
    </source>
</evidence>
<dbReference type="AlphaFoldDB" id="A0A401UXK4"/>
<organism evidence="1 2">
    <name type="scientific">Cellulomonas algicola</name>
    <dbReference type="NCBI Taxonomy" id="2071633"/>
    <lineage>
        <taxon>Bacteria</taxon>
        <taxon>Bacillati</taxon>
        <taxon>Actinomycetota</taxon>
        <taxon>Actinomycetes</taxon>
        <taxon>Micrococcales</taxon>
        <taxon>Cellulomonadaceae</taxon>
        <taxon>Cellulomonas</taxon>
    </lineage>
</organism>
<dbReference type="InterPro" id="IPR011009">
    <property type="entry name" value="Kinase-like_dom_sf"/>
</dbReference>
<dbReference type="OrthoDB" id="4030632at2"/>
<gene>
    <name evidence="1" type="ORF">CTKZ_09780</name>
</gene>
<evidence type="ECO:0008006" key="3">
    <source>
        <dbReference type="Google" id="ProtNLM"/>
    </source>
</evidence>
<sequence>MLTLNQIRALRRTVDDAWRSPVADAVAAAWGAPAGSALLWRSSASHVVVVPGGVRGVDRPVYLRFVPESADGARGFARGTLLHARLSADHADVAALVPSSSGRLLERVATPLGDVLAAAVRRVDGDETDVDDLTPDLAAAWGRGLARFHAAAARHADVVDTAPAPPLAALLDDADDALATAAAALTRTLRDVPPAPLVVGHGDHELDNLRWRDWRPVCFDLDEAARRPAAADVASAVRDLLGADPTTPAHPDLLDAFLDGFARTSGTVVTPHALLPHVAALAASHVVDVRRVLDLPPDDLVDPADSPWLPDLADRLRAHAATQRGILLAATRALA</sequence>
<reference evidence="1 2" key="1">
    <citation type="submission" date="2018-11" db="EMBL/GenBank/DDBJ databases">
        <title>Draft genome sequence of Cellulomonas takizawaensis strain TKZ-21.</title>
        <authorList>
            <person name="Yamamura H."/>
            <person name="Hayashi T."/>
            <person name="Hamada M."/>
            <person name="Serisawa Y."/>
            <person name="Matsuyama K."/>
            <person name="Nakagawa Y."/>
            <person name="Otoguro M."/>
            <person name="Yanagida F."/>
            <person name="Hayakawa M."/>
        </authorList>
    </citation>
    <scope>NUCLEOTIDE SEQUENCE [LARGE SCALE GENOMIC DNA]</scope>
    <source>
        <strain evidence="1 2">TKZ-21</strain>
    </source>
</reference>
<protein>
    <recommendedName>
        <fullName evidence="3">Aminoglycoside phosphotransferase domain-containing protein</fullName>
    </recommendedName>
</protein>